<dbReference type="InterPro" id="IPR036907">
    <property type="entry name" value="5'-Nucleotdase_C_sf"/>
</dbReference>
<feature type="chain" id="PRO_5044973593" evidence="11">
    <location>
        <begin position="31"/>
        <end position="648"/>
    </location>
</feature>
<dbReference type="Gene3D" id="3.60.21.10">
    <property type="match status" value="1"/>
</dbReference>
<dbReference type="Pfam" id="PF00149">
    <property type="entry name" value="Metallophos"/>
    <property type="match status" value="1"/>
</dbReference>
<dbReference type="InterPro" id="IPR006311">
    <property type="entry name" value="TAT_signal"/>
</dbReference>
<keyword evidence="15" id="KW-1185">Reference proteome</keyword>
<comment type="cofactor">
    <cofactor evidence="3">
        <name>a divalent metal cation</name>
        <dbReference type="ChEBI" id="CHEBI:60240"/>
    </cofactor>
</comment>
<evidence type="ECO:0000259" key="12">
    <source>
        <dbReference type="Pfam" id="PF00149"/>
    </source>
</evidence>
<dbReference type="NCBIfam" id="NF006938">
    <property type="entry name" value="PRK09420.1"/>
    <property type="match status" value="1"/>
</dbReference>
<dbReference type="PROSITE" id="PS51318">
    <property type="entry name" value="TAT"/>
    <property type="match status" value="1"/>
</dbReference>
<dbReference type="InterPro" id="IPR006146">
    <property type="entry name" value="5'-Nucleotdase_CS"/>
</dbReference>
<evidence type="ECO:0000256" key="8">
    <source>
        <dbReference type="ARBA" id="ARBA00022741"/>
    </source>
</evidence>
<dbReference type="CDD" id="cd07410">
    <property type="entry name" value="MPP_CpdB_N"/>
    <property type="match status" value="1"/>
</dbReference>
<dbReference type="PANTHER" id="PTHR11575:SF6">
    <property type="entry name" value="2',3'-CYCLIC-NUCLEOTIDE 2'-PHOSPHODIESTERASE_3'-NUCLEOTIDASE"/>
    <property type="match status" value="1"/>
</dbReference>
<dbReference type="PRINTS" id="PR01607">
    <property type="entry name" value="APYRASEFAMLY"/>
</dbReference>
<feature type="signal peptide" evidence="11">
    <location>
        <begin position="1"/>
        <end position="30"/>
    </location>
</feature>
<sequence>MSGTLITRRRALQTGVAAAAVAGLPKFAFAGDPVIKLRVLETTDLHVNVMPYDYYRDAADDTVGLARTATLVKTARAEAKNSMLFDNGDLIQGSPLGDFVAYRRGMKNGDVHPMVAAMNTLNYDCGTLGNHEFNYGLEYLQNSLGTAKFPLVCANVIKADGSTLLKPWLILDREFVDEAGAKHKLKIGVIGFVPPQIVQWDKAHLDNKATTVDIVDAANKHVPDLKKAGADIVVALCHSGIAGGERKGGEENAALHLAKVEGIDVIFTGHQHFVFPGGKEFANIPGVDVEKGTLHGKPAVMAGFWGSHLGIVDLELTKASDTWKVATFRTEARPIYDRVDRKIVPKVESEAAVIAAVQGDHDGALKYVREAVGTTSVPIHSYFSLVADDASVKIVAEAQAWYVADLLKNTPYKDLPLLSAAAPFKAGGRGGPNYFTDIKPGPLAIKDMADIYIYPNTVRAVKVTGAQVREWLERSAGVFNQIDASKSGEQDLINQKFPAYNFDVIAGVQYKIDPTQASRYDDNGKVIAPDAHRIKDLTYNGKPVTDDQVFIVATNNYRAGGGGNFPGADGKTIVFEAPDLTRDAIMRFIIERKTVAPKADGSWSLAIPANVTATFTTGPNAAAYQPAGIKVEKLGDAPEGFIKYRVSN</sequence>
<name>A0ABX0V860_9HYPH</name>
<dbReference type="InterPro" id="IPR008334">
    <property type="entry name" value="5'-Nucleotdase_C"/>
</dbReference>
<keyword evidence="9 11" id="KW-0378">Hydrolase</keyword>
<feature type="domain" description="5'-Nucleotidase C-terminal" evidence="13">
    <location>
        <begin position="433"/>
        <end position="566"/>
    </location>
</feature>
<feature type="domain" description="Calcineurin-like phosphoesterase" evidence="12">
    <location>
        <begin position="37"/>
        <end position="272"/>
    </location>
</feature>
<protein>
    <submittedName>
        <fullName evidence="14">Bifunctional 2',3'-cyclic-nucleotide 2'-phosphodiesterase/3'-nucleotidase</fullName>
    </submittedName>
</protein>
<proteinExistence type="inferred from homology"/>
<evidence type="ECO:0000256" key="10">
    <source>
        <dbReference type="ARBA" id="ARBA00023268"/>
    </source>
</evidence>
<dbReference type="Proteomes" id="UP000707352">
    <property type="component" value="Unassembled WGS sequence"/>
</dbReference>
<accession>A0ABX0V860</accession>
<dbReference type="SUPFAM" id="SSF56300">
    <property type="entry name" value="Metallo-dependent phosphatases"/>
    <property type="match status" value="1"/>
</dbReference>
<dbReference type="EMBL" id="JAATJS010000001">
    <property type="protein sequence ID" value="NIX75156.1"/>
    <property type="molecule type" value="Genomic_DNA"/>
</dbReference>
<evidence type="ECO:0000256" key="1">
    <source>
        <dbReference type="ARBA" id="ARBA00000527"/>
    </source>
</evidence>
<keyword evidence="10" id="KW-0511">Multifunctional enzyme</keyword>
<dbReference type="RefSeq" id="WP_167671062.1">
    <property type="nucleotide sequence ID" value="NZ_JAATJS010000001.1"/>
</dbReference>
<comment type="similarity">
    <text evidence="5 11">Belongs to the 5'-nucleotidase family.</text>
</comment>
<evidence type="ECO:0000256" key="3">
    <source>
        <dbReference type="ARBA" id="ARBA00001968"/>
    </source>
</evidence>
<dbReference type="InterPro" id="IPR041827">
    <property type="entry name" value="CpdB_N"/>
</dbReference>
<dbReference type="PROSITE" id="PS00786">
    <property type="entry name" value="5_NUCLEOTIDASE_2"/>
    <property type="match status" value="1"/>
</dbReference>
<dbReference type="SUPFAM" id="SSF55816">
    <property type="entry name" value="5'-nucleotidase (syn. UDP-sugar hydrolase), C-terminal domain"/>
    <property type="match status" value="1"/>
</dbReference>
<reference evidence="14 15" key="1">
    <citation type="submission" date="2020-03" db="EMBL/GenBank/DDBJ databases">
        <title>The genome sequence of Microvirga sp. c23x22.</title>
        <authorList>
            <person name="Zhang X."/>
        </authorList>
    </citation>
    <scope>NUCLEOTIDE SEQUENCE [LARGE SCALE GENOMIC DNA]</scope>
    <source>
        <strain evidence="15">c23x22</strain>
    </source>
</reference>
<dbReference type="InterPro" id="IPR029052">
    <property type="entry name" value="Metallo-depent_PP-like"/>
</dbReference>
<keyword evidence="6" id="KW-0479">Metal-binding</keyword>
<gene>
    <name evidence="14" type="ORF">HB375_00830</name>
</gene>
<comment type="catalytic activity">
    <reaction evidence="1">
        <text>a ribonucleoside 3'-phosphate + H2O = a ribonucleoside + phosphate</text>
        <dbReference type="Rhea" id="RHEA:10144"/>
        <dbReference type="ChEBI" id="CHEBI:13197"/>
        <dbReference type="ChEBI" id="CHEBI:15377"/>
        <dbReference type="ChEBI" id="CHEBI:18254"/>
        <dbReference type="ChEBI" id="CHEBI:43474"/>
        <dbReference type="EC" id="3.1.3.6"/>
    </reaction>
</comment>
<evidence type="ECO:0000313" key="14">
    <source>
        <dbReference type="EMBL" id="NIX75156.1"/>
    </source>
</evidence>
<evidence type="ECO:0000259" key="13">
    <source>
        <dbReference type="Pfam" id="PF02872"/>
    </source>
</evidence>
<organism evidence="14 15">
    <name type="scientific">Microvirga terricola</name>
    <dbReference type="NCBI Taxonomy" id="2719797"/>
    <lineage>
        <taxon>Bacteria</taxon>
        <taxon>Pseudomonadati</taxon>
        <taxon>Pseudomonadota</taxon>
        <taxon>Alphaproteobacteria</taxon>
        <taxon>Hyphomicrobiales</taxon>
        <taxon>Methylobacteriaceae</taxon>
        <taxon>Microvirga</taxon>
    </lineage>
</organism>
<evidence type="ECO:0000256" key="6">
    <source>
        <dbReference type="ARBA" id="ARBA00022723"/>
    </source>
</evidence>
<comment type="subcellular location">
    <subcellularLocation>
        <location evidence="4">Cell envelope</location>
    </subcellularLocation>
</comment>
<dbReference type="InterPro" id="IPR006179">
    <property type="entry name" value="5_nucleotidase/apyrase"/>
</dbReference>
<evidence type="ECO:0000256" key="9">
    <source>
        <dbReference type="ARBA" id="ARBA00022801"/>
    </source>
</evidence>
<comment type="catalytic activity">
    <reaction evidence="2">
        <text>a nucleoside 2',3'-cyclic phosphate + H2O = a nucleoside 3'-phosphate + H(+)</text>
        <dbReference type="Rhea" id="RHEA:19621"/>
        <dbReference type="ChEBI" id="CHEBI:15377"/>
        <dbReference type="ChEBI" id="CHEBI:15378"/>
        <dbReference type="ChEBI" id="CHEBI:66949"/>
        <dbReference type="ChEBI" id="CHEBI:66954"/>
        <dbReference type="EC" id="3.1.4.16"/>
    </reaction>
</comment>
<dbReference type="InterPro" id="IPR004843">
    <property type="entry name" value="Calcineurin-like_PHP"/>
</dbReference>
<evidence type="ECO:0000256" key="5">
    <source>
        <dbReference type="ARBA" id="ARBA00006654"/>
    </source>
</evidence>
<dbReference type="Pfam" id="PF02872">
    <property type="entry name" value="5_nucleotid_C"/>
    <property type="match status" value="1"/>
</dbReference>
<keyword evidence="8 11" id="KW-0547">Nucleotide-binding</keyword>
<evidence type="ECO:0000256" key="2">
    <source>
        <dbReference type="ARBA" id="ARBA00001730"/>
    </source>
</evidence>
<evidence type="ECO:0000256" key="7">
    <source>
        <dbReference type="ARBA" id="ARBA00022729"/>
    </source>
</evidence>
<evidence type="ECO:0000256" key="4">
    <source>
        <dbReference type="ARBA" id="ARBA00004196"/>
    </source>
</evidence>
<keyword evidence="7 11" id="KW-0732">Signal</keyword>
<evidence type="ECO:0000313" key="15">
    <source>
        <dbReference type="Proteomes" id="UP000707352"/>
    </source>
</evidence>
<comment type="caution">
    <text evidence="14">The sequence shown here is derived from an EMBL/GenBank/DDBJ whole genome shotgun (WGS) entry which is preliminary data.</text>
</comment>
<dbReference type="PANTHER" id="PTHR11575">
    <property type="entry name" value="5'-NUCLEOTIDASE-RELATED"/>
    <property type="match status" value="1"/>
</dbReference>
<evidence type="ECO:0000256" key="11">
    <source>
        <dbReference type="RuleBase" id="RU362119"/>
    </source>
</evidence>
<dbReference type="Gene3D" id="3.90.780.10">
    <property type="entry name" value="5'-Nucleotidase, C-terminal domain"/>
    <property type="match status" value="1"/>
</dbReference>